<gene>
    <name evidence="2" type="ORF">Vbra_8028</name>
</gene>
<keyword evidence="1" id="KW-0812">Transmembrane</keyword>
<feature type="transmembrane region" description="Helical" evidence="1">
    <location>
        <begin position="73"/>
        <end position="92"/>
    </location>
</feature>
<dbReference type="InterPro" id="IPR029164">
    <property type="entry name" value="PIG-Y"/>
</dbReference>
<evidence type="ECO:0000313" key="2">
    <source>
        <dbReference type="EMBL" id="CEL99720.1"/>
    </source>
</evidence>
<reference evidence="2 3" key="1">
    <citation type="submission" date="2014-11" db="EMBL/GenBank/DDBJ databases">
        <authorList>
            <person name="Zhu J."/>
            <person name="Qi W."/>
            <person name="Song R."/>
        </authorList>
    </citation>
    <scope>NUCLEOTIDE SEQUENCE [LARGE SCALE GENOMIC DNA]</scope>
</reference>
<keyword evidence="3" id="KW-1185">Reference proteome</keyword>
<dbReference type="Pfam" id="PF15159">
    <property type="entry name" value="PIG-Y"/>
    <property type="match status" value="1"/>
</dbReference>
<dbReference type="OrthoDB" id="2157498at2759"/>
<dbReference type="PANTHER" id="PTHR36485:SF1">
    <property type="entry name" value="TRANSMEMBRANE PROTEIN"/>
    <property type="match status" value="1"/>
</dbReference>
<organism evidence="2 3">
    <name type="scientific">Vitrella brassicaformis (strain CCMP3155)</name>
    <dbReference type="NCBI Taxonomy" id="1169540"/>
    <lineage>
        <taxon>Eukaryota</taxon>
        <taxon>Sar</taxon>
        <taxon>Alveolata</taxon>
        <taxon>Colpodellida</taxon>
        <taxon>Vitrellaceae</taxon>
        <taxon>Vitrella</taxon>
    </lineage>
</organism>
<evidence type="ECO:0008006" key="4">
    <source>
        <dbReference type="Google" id="ProtNLM"/>
    </source>
</evidence>
<accession>A0A0G4ER34</accession>
<evidence type="ECO:0000313" key="3">
    <source>
        <dbReference type="Proteomes" id="UP000041254"/>
    </source>
</evidence>
<dbReference type="VEuPathDB" id="CryptoDB:Vbra_8028"/>
<feature type="transmembrane region" description="Helical" evidence="1">
    <location>
        <begin position="16"/>
        <end position="41"/>
    </location>
</feature>
<keyword evidence="1" id="KW-1133">Transmembrane helix</keyword>
<dbReference type="PANTHER" id="PTHR36485">
    <property type="entry name" value="OS01G0939000 PROTEIN"/>
    <property type="match status" value="1"/>
</dbReference>
<name>A0A0G4ER34_VITBC</name>
<dbReference type="AlphaFoldDB" id="A0A0G4ER34"/>
<evidence type="ECO:0000256" key="1">
    <source>
        <dbReference type="SAM" id="Phobius"/>
    </source>
</evidence>
<dbReference type="Proteomes" id="UP000041254">
    <property type="component" value="Unassembled WGS sequence"/>
</dbReference>
<dbReference type="InParanoid" id="A0A0G4ER34"/>
<protein>
    <recommendedName>
        <fullName evidence="4">Transmembrane protein</fullName>
    </recommendedName>
</protein>
<sequence>METPRSDDALPVSVDWGLFCHGLTYVIGGFLWLCVMSYWLVLSKLLPVPSLSHYGNACGPYVERVLELMREDMYYCCVVPLLVPVTYLFRYGGWVGWKLFRHA</sequence>
<proteinExistence type="predicted"/>
<keyword evidence="1" id="KW-0472">Membrane</keyword>
<dbReference type="EMBL" id="CDMY01000287">
    <property type="protein sequence ID" value="CEL99720.1"/>
    <property type="molecule type" value="Genomic_DNA"/>
</dbReference>